<sequence>MCDDAILEVKNLSYSYDGEKKIFSNIDFKLHKGEVLVILGANGAGKSTLLDCISNMLTPTRGEILLKGKNIAKYAINDVAKIMGYVPQISVPTFSYTVRDYIVMGRAPHMGILNVPGPAEYDKVDEVMKDMWISNLADKIYANISGGERQQAQIARILVQETDIILLDEPTNHLDYGNQLKIIEIISQLARNRGLTVVLTSHIPDHAIMIDEKVGILDNLGHMRVGPVKEVISEASLKALYHTDLHLVYIDELKRVACVAGKLNDENRKQFRSI</sequence>
<dbReference type="Pfam" id="PF00005">
    <property type="entry name" value="ABC_tran"/>
    <property type="match status" value="1"/>
</dbReference>
<feature type="domain" description="ABC transporter" evidence="4">
    <location>
        <begin position="7"/>
        <end position="244"/>
    </location>
</feature>
<keyword evidence="3 5" id="KW-0067">ATP-binding</keyword>
<evidence type="ECO:0000256" key="2">
    <source>
        <dbReference type="ARBA" id="ARBA00022741"/>
    </source>
</evidence>
<dbReference type="InterPro" id="IPR003439">
    <property type="entry name" value="ABC_transporter-like_ATP-bd"/>
</dbReference>
<evidence type="ECO:0000313" key="5">
    <source>
        <dbReference type="EMBL" id="MBC3804388.1"/>
    </source>
</evidence>
<accession>A0ABR6WVD2</accession>
<proteinExistence type="predicted"/>
<dbReference type="SMART" id="SM00382">
    <property type="entry name" value="AAA"/>
    <property type="match status" value="1"/>
</dbReference>
<reference evidence="5 6" key="1">
    <citation type="journal article" date="2020" name="mSystems">
        <title>Defining Genomic and Predicted Metabolic Features of the Acetobacterium Genus.</title>
        <authorList>
            <person name="Ross D.E."/>
            <person name="Marshall C.W."/>
            <person name="Gulliver D."/>
            <person name="May H.D."/>
            <person name="Norman R.S."/>
        </authorList>
    </citation>
    <scope>NUCLEOTIDE SEQUENCE [LARGE SCALE GENOMIC DNA]</scope>
    <source>
        <strain evidence="5 6">DSM 8238</strain>
    </source>
</reference>
<dbReference type="EMBL" id="WJBC01000010">
    <property type="protein sequence ID" value="MBC3804388.1"/>
    <property type="molecule type" value="Genomic_DNA"/>
</dbReference>
<dbReference type="PANTHER" id="PTHR42734">
    <property type="entry name" value="METAL TRANSPORT SYSTEM ATP-BINDING PROTEIN TM_0124-RELATED"/>
    <property type="match status" value="1"/>
</dbReference>
<evidence type="ECO:0000256" key="3">
    <source>
        <dbReference type="ARBA" id="ARBA00022840"/>
    </source>
</evidence>
<dbReference type="Proteomes" id="UP000603234">
    <property type="component" value="Unassembled WGS sequence"/>
</dbReference>
<dbReference type="GO" id="GO:0005524">
    <property type="term" value="F:ATP binding"/>
    <property type="evidence" value="ECO:0007669"/>
    <property type="project" value="UniProtKB-KW"/>
</dbReference>
<keyword evidence="2" id="KW-0547">Nucleotide-binding</keyword>
<keyword evidence="1" id="KW-0813">Transport</keyword>
<gene>
    <name evidence="5" type="ORF">GH808_08080</name>
</gene>
<dbReference type="InterPro" id="IPR027417">
    <property type="entry name" value="P-loop_NTPase"/>
</dbReference>
<name>A0ABR6WVD2_9FIRM</name>
<dbReference type="InterPro" id="IPR050153">
    <property type="entry name" value="Metal_Ion_Import_ABC"/>
</dbReference>
<evidence type="ECO:0000256" key="1">
    <source>
        <dbReference type="ARBA" id="ARBA00022448"/>
    </source>
</evidence>
<dbReference type="InterPro" id="IPR003593">
    <property type="entry name" value="AAA+_ATPase"/>
</dbReference>
<protein>
    <submittedName>
        <fullName evidence="5">ATP-binding cassette domain-containing protein</fullName>
    </submittedName>
</protein>
<evidence type="ECO:0000259" key="4">
    <source>
        <dbReference type="PROSITE" id="PS50893"/>
    </source>
</evidence>
<dbReference type="RefSeq" id="WP_186842277.1">
    <property type="nucleotide sequence ID" value="NZ_WJBC01000010.1"/>
</dbReference>
<comment type="caution">
    <text evidence="5">The sequence shown here is derived from an EMBL/GenBank/DDBJ whole genome shotgun (WGS) entry which is preliminary data.</text>
</comment>
<evidence type="ECO:0000313" key="6">
    <source>
        <dbReference type="Proteomes" id="UP000603234"/>
    </source>
</evidence>
<dbReference type="Gene3D" id="3.40.50.300">
    <property type="entry name" value="P-loop containing nucleotide triphosphate hydrolases"/>
    <property type="match status" value="1"/>
</dbReference>
<dbReference type="PANTHER" id="PTHR42734:SF19">
    <property type="entry name" value="IRON COMPOUNDS ABC TRANSPORTER, ATP-BINDING PROTEIN"/>
    <property type="match status" value="1"/>
</dbReference>
<keyword evidence="6" id="KW-1185">Reference proteome</keyword>
<dbReference type="CDD" id="cd03214">
    <property type="entry name" value="ABC_Iron-Siderophores_B12_Hemin"/>
    <property type="match status" value="1"/>
</dbReference>
<dbReference type="PROSITE" id="PS50893">
    <property type="entry name" value="ABC_TRANSPORTER_2"/>
    <property type="match status" value="1"/>
</dbReference>
<dbReference type="SUPFAM" id="SSF52540">
    <property type="entry name" value="P-loop containing nucleoside triphosphate hydrolases"/>
    <property type="match status" value="1"/>
</dbReference>
<organism evidence="5 6">
    <name type="scientific">Acetobacterium fimetarium</name>
    <dbReference type="NCBI Taxonomy" id="52691"/>
    <lineage>
        <taxon>Bacteria</taxon>
        <taxon>Bacillati</taxon>
        <taxon>Bacillota</taxon>
        <taxon>Clostridia</taxon>
        <taxon>Eubacteriales</taxon>
        <taxon>Eubacteriaceae</taxon>
        <taxon>Acetobacterium</taxon>
    </lineage>
</organism>